<gene>
    <name evidence="2" type="ORF">CLAFUR5_13405</name>
</gene>
<dbReference type="RefSeq" id="XP_047768613.1">
    <property type="nucleotide sequence ID" value="XM_047912553.1"/>
</dbReference>
<feature type="compositionally biased region" description="Basic and acidic residues" evidence="1">
    <location>
        <begin position="222"/>
        <end position="245"/>
    </location>
</feature>
<proteinExistence type="predicted"/>
<name>A0A9Q8PKT3_PASFU</name>
<keyword evidence="3" id="KW-1185">Reference proteome</keyword>
<organism evidence="2 3">
    <name type="scientific">Passalora fulva</name>
    <name type="common">Tomato leaf mold</name>
    <name type="synonym">Cladosporium fulvum</name>
    <dbReference type="NCBI Taxonomy" id="5499"/>
    <lineage>
        <taxon>Eukaryota</taxon>
        <taxon>Fungi</taxon>
        <taxon>Dikarya</taxon>
        <taxon>Ascomycota</taxon>
        <taxon>Pezizomycotina</taxon>
        <taxon>Dothideomycetes</taxon>
        <taxon>Dothideomycetidae</taxon>
        <taxon>Mycosphaerellales</taxon>
        <taxon>Mycosphaerellaceae</taxon>
        <taxon>Fulvia</taxon>
    </lineage>
</organism>
<dbReference type="EMBL" id="CP090174">
    <property type="protein sequence ID" value="UJO24247.1"/>
    <property type="molecule type" value="Genomic_DNA"/>
</dbReference>
<evidence type="ECO:0000256" key="1">
    <source>
        <dbReference type="SAM" id="MobiDB-lite"/>
    </source>
</evidence>
<evidence type="ECO:0000313" key="3">
    <source>
        <dbReference type="Proteomes" id="UP000756132"/>
    </source>
</evidence>
<dbReference type="KEGG" id="ffu:CLAFUR5_13405"/>
<reference evidence="2" key="2">
    <citation type="journal article" date="2022" name="Microb. Genom.">
        <title>A chromosome-scale genome assembly of the tomato pathogen Cladosporium fulvum reveals a compartmentalized genome architecture and the presence of a dispensable chromosome.</title>
        <authorList>
            <person name="Zaccaron A.Z."/>
            <person name="Chen L.H."/>
            <person name="Samaras A."/>
            <person name="Stergiopoulos I."/>
        </authorList>
    </citation>
    <scope>NUCLEOTIDE SEQUENCE</scope>
    <source>
        <strain evidence="2">Race5_Kim</strain>
    </source>
</reference>
<sequence>MFSNFCSRTTTTVGMASLVTAMGWSNVVLILTGDDGKIHEYGTADHHSFRNKTMYLRACAMFENNIPVLHSEVFNNVVDSRSTKFAVTDFGEVVFFNLGFKHGNQQVPTIWYLRLKLSGHKITPDWQGADVSKLSKEGKACIQGLDKNPDAELEILLTNDNADSIPNLYQLETRCNNILKKTAPTATPAAKIEVKKEYQEFKVKIAVSKKVPVKAASTAPEEQEKKSLEPRPESEKVTPKKRSSEGDAQDQGPEKKIARVSPATKAYKSARQELFDMLKSLGVIQKRARLDDFTDQELRLRMERAIRELENGMERVEVTACEALQDNA</sequence>
<dbReference type="GeneID" id="71993283"/>
<evidence type="ECO:0000313" key="2">
    <source>
        <dbReference type="EMBL" id="UJO24247.1"/>
    </source>
</evidence>
<protein>
    <submittedName>
        <fullName evidence="2">Uncharacterized protein</fullName>
    </submittedName>
</protein>
<dbReference type="Proteomes" id="UP000756132">
    <property type="component" value="Chromosome 12"/>
</dbReference>
<feature type="region of interest" description="Disordered" evidence="1">
    <location>
        <begin position="212"/>
        <end position="263"/>
    </location>
</feature>
<accession>A0A9Q8PKT3</accession>
<reference evidence="2" key="1">
    <citation type="submission" date="2021-12" db="EMBL/GenBank/DDBJ databases">
        <authorList>
            <person name="Zaccaron A."/>
            <person name="Stergiopoulos I."/>
        </authorList>
    </citation>
    <scope>NUCLEOTIDE SEQUENCE</scope>
    <source>
        <strain evidence="2">Race5_Kim</strain>
    </source>
</reference>
<dbReference type="AlphaFoldDB" id="A0A9Q8PKT3"/>